<reference evidence="2 3" key="1">
    <citation type="submission" date="2016-04" db="EMBL/GenBank/DDBJ databases">
        <authorList>
            <person name="Evans L.H."/>
            <person name="Alamgir A."/>
            <person name="Owens N."/>
            <person name="Weber N.D."/>
            <person name="Virtaneva K."/>
            <person name="Barbian K."/>
            <person name="Babar A."/>
            <person name="Rosenke K."/>
        </authorList>
    </citation>
    <scope>NUCLEOTIDE SEQUENCE [LARGE SCALE GENOMIC DNA]</scope>
    <source>
        <strain evidence="2 3">CCM 8644</strain>
    </source>
</reference>
<dbReference type="Pfam" id="PF18942">
    <property type="entry name" value="DUF5689"/>
    <property type="match status" value="1"/>
</dbReference>
<dbReference type="Proteomes" id="UP000078459">
    <property type="component" value="Unassembled WGS sequence"/>
</dbReference>
<dbReference type="PROSITE" id="PS51257">
    <property type="entry name" value="PROKAR_LIPOPROTEIN"/>
    <property type="match status" value="1"/>
</dbReference>
<evidence type="ECO:0000313" key="2">
    <source>
        <dbReference type="EMBL" id="OAQ39317.1"/>
    </source>
</evidence>
<dbReference type="EMBL" id="LWHJ01000028">
    <property type="protein sequence ID" value="OAQ39317.1"/>
    <property type="molecule type" value="Genomic_DNA"/>
</dbReference>
<proteinExistence type="predicted"/>
<accession>A0A179DE37</accession>
<keyword evidence="3" id="KW-1185">Reference proteome</keyword>
<protein>
    <recommendedName>
        <fullName evidence="1">DUF5689 domain-containing protein</fullName>
    </recommendedName>
</protein>
<dbReference type="AlphaFoldDB" id="A0A179DE37"/>
<reference evidence="2 3" key="2">
    <citation type="submission" date="2016-06" db="EMBL/GenBank/DDBJ databases">
        <title>Pedobacter psychrophilus sp. nov., isolated from Antarctic fragmentary rock.</title>
        <authorList>
            <person name="Svec P."/>
        </authorList>
    </citation>
    <scope>NUCLEOTIDE SEQUENCE [LARGE SCALE GENOMIC DNA]</scope>
    <source>
        <strain evidence="2 3">CCM 8644</strain>
    </source>
</reference>
<sequence length="531" mass="56541">MAKTLKSFIIKINIMKLKYLIILLFASSFVLSACEKHDFAAGVVSSITSVEDVRDLYKGTEVTITSESLLGAEKIRGVVISNPDSANIASGLVVIQNTTRNKTRGIILAVENANTYKMGDSLLVNISGGKLNKVNGSMQITGLKEANITKTSSGSIIQPQSTSTFNINAKPGDYESTLVQIKGGTVNPPPTPTSVFNGEKSIINGADSIILHTETAASFANAQLPATADFAGILFVKQDANSNTILQIWPRTEADITNRIAPTDPNGPKLGKFPVIITGFVNDAKGADGNYEYFQFRATRDIDFEKTPMAVVTCTNAGSAAPYAGTAPEGGWATGGGRSYKFNLTSGKVLKGEYFYVGGGSKRINGPNSTLISDAKWITAINYVTIDGDGFGSKSSGLLPNSGNAGGISIFEGTNVTETSIPVDVVFFGGTGKTTMFNETGPFGYRVTDSDHYTITDPATKVDQPFFYQGTNQYVIPHKTPADLGIFVKLGGVFDAKTKTWTTARGYEFYEMTQTSAISEIETTGATTINN</sequence>
<name>A0A179DE37_9SPHI</name>
<gene>
    <name evidence="2" type="ORF">A5893_11695</name>
</gene>
<evidence type="ECO:0000313" key="3">
    <source>
        <dbReference type="Proteomes" id="UP000078459"/>
    </source>
</evidence>
<feature type="domain" description="DUF5689" evidence="1">
    <location>
        <begin position="47"/>
        <end position="256"/>
    </location>
</feature>
<organism evidence="2 3">
    <name type="scientific">Pedobacter psychrophilus</name>
    <dbReference type="NCBI Taxonomy" id="1826909"/>
    <lineage>
        <taxon>Bacteria</taxon>
        <taxon>Pseudomonadati</taxon>
        <taxon>Bacteroidota</taxon>
        <taxon>Sphingobacteriia</taxon>
        <taxon>Sphingobacteriales</taxon>
        <taxon>Sphingobacteriaceae</taxon>
        <taxon>Pedobacter</taxon>
    </lineage>
</organism>
<comment type="caution">
    <text evidence="2">The sequence shown here is derived from an EMBL/GenBank/DDBJ whole genome shotgun (WGS) entry which is preliminary data.</text>
</comment>
<dbReference type="InterPro" id="IPR043744">
    <property type="entry name" value="DUF5689"/>
</dbReference>
<evidence type="ECO:0000259" key="1">
    <source>
        <dbReference type="Pfam" id="PF18942"/>
    </source>
</evidence>
<dbReference type="STRING" id="1826909.A5893_11695"/>